<dbReference type="AlphaFoldDB" id="A0A1T5B213"/>
<reference evidence="2" key="1">
    <citation type="submission" date="2017-02" db="EMBL/GenBank/DDBJ databases">
        <authorList>
            <person name="Varghese N."/>
            <person name="Submissions S."/>
        </authorList>
    </citation>
    <scope>NUCLEOTIDE SEQUENCE [LARGE SCALE GENOMIC DNA]</scope>
    <source>
        <strain evidence="2">ATCC 35199</strain>
    </source>
</reference>
<proteinExistence type="predicted"/>
<evidence type="ECO:0000313" key="2">
    <source>
        <dbReference type="Proteomes" id="UP000243406"/>
    </source>
</evidence>
<accession>A0A1T5B213</accession>
<gene>
    <name evidence="1" type="ORF">SAMN02745120_1377</name>
</gene>
<organism evidence="1 2">
    <name type="scientific">Acetoanaerobium noterae</name>
    <dbReference type="NCBI Taxonomy" id="745369"/>
    <lineage>
        <taxon>Bacteria</taxon>
        <taxon>Bacillati</taxon>
        <taxon>Bacillota</taxon>
        <taxon>Clostridia</taxon>
        <taxon>Peptostreptococcales</taxon>
        <taxon>Filifactoraceae</taxon>
        <taxon>Acetoanaerobium</taxon>
    </lineage>
</organism>
<dbReference type="EMBL" id="FUYN01000002">
    <property type="protein sequence ID" value="SKB41272.1"/>
    <property type="molecule type" value="Genomic_DNA"/>
</dbReference>
<evidence type="ECO:0000313" key="1">
    <source>
        <dbReference type="EMBL" id="SKB41272.1"/>
    </source>
</evidence>
<sequence length="138" mass="16234">MARKIAWIPVGNRKLITKKPFIPINRDERLSPPRYHSCSLHVKCTHIDTCRKHNILSLITVDCRYRLRKKVQRTTQRRVPLLSHYCLTPPDSSLECFKSVLFLINVLVFSCSIFLETNLSQVRYTCQTFFQNILKILT</sequence>
<name>A0A1T5B213_9FIRM</name>
<keyword evidence="2" id="KW-1185">Reference proteome</keyword>
<protein>
    <submittedName>
        <fullName evidence="1">Uncharacterized protein</fullName>
    </submittedName>
</protein>
<dbReference type="Proteomes" id="UP000243406">
    <property type="component" value="Unassembled WGS sequence"/>
</dbReference>